<feature type="region of interest" description="Disordered" evidence="1">
    <location>
        <begin position="64"/>
        <end position="99"/>
    </location>
</feature>
<dbReference type="AlphaFoldDB" id="A0ABD0KLW6"/>
<keyword evidence="3" id="KW-1185">Reference proteome</keyword>
<proteinExistence type="predicted"/>
<dbReference type="EMBL" id="JACVVK020000155">
    <property type="protein sequence ID" value="KAK7488077.1"/>
    <property type="molecule type" value="Genomic_DNA"/>
</dbReference>
<protein>
    <submittedName>
        <fullName evidence="2">Uncharacterized protein</fullName>
    </submittedName>
</protein>
<evidence type="ECO:0000313" key="2">
    <source>
        <dbReference type="EMBL" id="KAK7488077.1"/>
    </source>
</evidence>
<evidence type="ECO:0000256" key="1">
    <source>
        <dbReference type="SAM" id="MobiDB-lite"/>
    </source>
</evidence>
<name>A0ABD0KLW6_9CAEN</name>
<comment type="caution">
    <text evidence="2">The sequence shown here is derived from an EMBL/GenBank/DDBJ whole genome shotgun (WGS) entry which is preliminary data.</text>
</comment>
<accession>A0ABD0KLW6</accession>
<organism evidence="2 3">
    <name type="scientific">Batillaria attramentaria</name>
    <dbReference type="NCBI Taxonomy" id="370345"/>
    <lineage>
        <taxon>Eukaryota</taxon>
        <taxon>Metazoa</taxon>
        <taxon>Spiralia</taxon>
        <taxon>Lophotrochozoa</taxon>
        <taxon>Mollusca</taxon>
        <taxon>Gastropoda</taxon>
        <taxon>Caenogastropoda</taxon>
        <taxon>Sorbeoconcha</taxon>
        <taxon>Cerithioidea</taxon>
        <taxon>Batillariidae</taxon>
        <taxon>Batillaria</taxon>
    </lineage>
</organism>
<gene>
    <name evidence="2" type="ORF">BaRGS_00020668</name>
</gene>
<sequence length="99" mass="11263">MSSQIAPRLNDSSWDLRFRRLIQIVTPRRRSYNGTAQPAINRRSRSLFQGTRALPINSARRVCNIQQPPGQSDPPGRNPWHVLRGQPPPAPEVKSSIER</sequence>
<dbReference type="Proteomes" id="UP001519460">
    <property type="component" value="Unassembled WGS sequence"/>
</dbReference>
<evidence type="ECO:0000313" key="3">
    <source>
        <dbReference type="Proteomes" id="UP001519460"/>
    </source>
</evidence>
<reference evidence="2 3" key="1">
    <citation type="journal article" date="2023" name="Sci. Data">
        <title>Genome assembly of the Korean intertidal mud-creeper Batillaria attramentaria.</title>
        <authorList>
            <person name="Patra A.K."/>
            <person name="Ho P.T."/>
            <person name="Jun S."/>
            <person name="Lee S.J."/>
            <person name="Kim Y."/>
            <person name="Won Y.J."/>
        </authorList>
    </citation>
    <scope>NUCLEOTIDE SEQUENCE [LARGE SCALE GENOMIC DNA]</scope>
    <source>
        <strain evidence="2">Wonlab-2016</strain>
    </source>
</reference>